<feature type="region of interest" description="Disordered" evidence="6">
    <location>
        <begin position="538"/>
        <end position="559"/>
    </location>
</feature>
<gene>
    <name evidence="9" type="ORF">EHS25_006106</name>
</gene>
<feature type="transmembrane region" description="Helical" evidence="7">
    <location>
        <begin position="408"/>
        <end position="427"/>
    </location>
</feature>
<feature type="transmembrane region" description="Helical" evidence="7">
    <location>
        <begin position="142"/>
        <end position="170"/>
    </location>
</feature>
<dbReference type="GO" id="GO:0005351">
    <property type="term" value="F:carbohydrate:proton symporter activity"/>
    <property type="evidence" value="ECO:0007669"/>
    <property type="project" value="TreeGrafter"/>
</dbReference>
<protein>
    <recommendedName>
        <fullName evidence="8">Major facilitator superfamily (MFS) profile domain-containing protein</fullName>
    </recommendedName>
</protein>
<dbReference type="OrthoDB" id="6133115at2759"/>
<keyword evidence="4 7" id="KW-1133">Transmembrane helix</keyword>
<dbReference type="InterPro" id="IPR005828">
    <property type="entry name" value="MFS_sugar_transport-like"/>
</dbReference>
<evidence type="ECO:0000256" key="6">
    <source>
        <dbReference type="SAM" id="MobiDB-lite"/>
    </source>
</evidence>
<dbReference type="PROSITE" id="PS00216">
    <property type="entry name" value="SUGAR_TRANSPORT_1"/>
    <property type="match status" value="2"/>
</dbReference>
<dbReference type="SUPFAM" id="SSF103473">
    <property type="entry name" value="MFS general substrate transporter"/>
    <property type="match status" value="1"/>
</dbReference>
<comment type="similarity">
    <text evidence="2">Belongs to the major facilitator superfamily. Sugar transporter (TC 2.A.1.1) family.</text>
</comment>
<evidence type="ECO:0000256" key="3">
    <source>
        <dbReference type="ARBA" id="ARBA00022692"/>
    </source>
</evidence>
<dbReference type="AlphaFoldDB" id="A0A427XTM1"/>
<organism evidence="9 10">
    <name type="scientific">Saitozyma podzolica</name>
    <dbReference type="NCBI Taxonomy" id="1890683"/>
    <lineage>
        <taxon>Eukaryota</taxon>
        <taxon>Fungi</taxon>
        <taxon>Dikarya</taxon>
        <taxon>Basidiomycota</taxon>
        <taxon>Agaricomycotina</taxon>
        <taxon>Tremellomycetes</taxon>
        <taxon>Tremellales</taxon>
        <taxon>Trimorphomycetaceae</taxon>
        <taxon>Saitozyma</taxon>
    </lineage>
</organism>
<reference evidence="9 10" key="1">
    <citation type="submission" date="2018-11" db="EMBL/GenBank/DDBJ databases">
        <title>Genome sequence of Saitozyma podzolica DSM 27192.</title>
        <authorList>
            <person name="Aliyu H."/>
            <person name="Gorte O."/>
            <person name="Ochsenreither K."/>
        </authorList>
    </citation>
    <scope>NUCLEOTIDE SEQUENCE [LARGE SCALE GENOMIC DNA]</scope>
    <source>
        <strain evidence="9 10">DSM 27192</strain>
    </source>
</reference>
<proteinExistence type="inferred from homology"/>
<evidence type="ECO:0000256" key="1">
    <source>
        <dbReference type="ARBA" id="ARBA00004141"/>
    </source>
</evidence>
<dbReference type="Pfam" id="PF00083">
    <property type="entry name" value="Sugar_tr"/>
    <property type="match status" value="1"/>
</dbReference>
<accession>A0A427XTM1</accession>
<name>A0A427XTM1_9TREE</name>
<keyword evidence="10" id="KW-1185">Reference proteome</keyword>
<feature type="transmembrane region" description="Helical" evidence="7">
    <location>
        <begin position="217"/>
        <end position="240"/>
    </location>
</feature>
<comment type="caution">
    <text evidence="9">The sequence shown here is derived from an EMBL/GenBank/DDBJ whole genome shotgun (WGS) entry which is preliminary data.</text>
</comment>
<dbReference type="InterPro" id="IPR005829">
    <property type="entry name" value="Sugar_transporter_CS"/>
</dbReference>
<evidence type="ECO:0000259" key="8">
    <source>
        <dbReference type="PROSITE" id="PS50850"/>
    </source>
</evidence>
<feature type="compositionally biased region" description="Basic and acidic residues" evidence="6">
    <location>
        <begin position="538"/>
        <end position="548"/>
    </location>
</feature>
<sequence length="559" mass="60967">MQLFDNLRGWSRFKVYRYMILLGLSLAGDGWSYESSVIASIIQMPAWIANMGYTDGVIPDLEALILEALKFPNSPYSTPLISASASVLALPFPAHFPLAEPMDRPRLLLGQLVGGLIAALFLDKLGRKPTMVVGAVLMELSTALLVWSGGYAVVICARVIEGVSIGFLLLGYQIYAVEIAAKEDRGFVSSFSLMTGNFFGLLAAGIIYGISYDTGNVGWRAALGVTFIPATLLLAVLPWVPESPRYLYEKGKEDECREVLGRLHGCTKDEGALVLSEDAEIEFEAMKAAISWDQTHGQDKWAALWNSKAARYRSFVACSSQSWWAWNGQSIFTYYYTIVFTAAGITDPHVQFGIAGVQNASWCVGGIVGGYLLDYWGRRTNYLIGTGQACVCLIIQGALALGIFDKGIVQWFLWVMFFSPVVNMLPAEIYSAGLRARGYAIANIFSMAVGFATQYSALPMYRSMNGWVWIFFSGCMLFAFSVIYFTYPETKGMTLEEVEVLFGTGAGQRVKAALGAPSGVQPHTPIHFRTGAARDIEEQEHDKADTAGKDVGGGVVGVA</sequence>
<feature type="transmembrane region" description="Helical" evidence="7">
    <location>
        <begin position="439"/>
        <end position="461"/>
    </location>
</feature>
<dbReference type="PANTHER" id="PTHR48022:SF2">
    <property type="entry name" value="PLASTIDIC GLUCOSE TRANSPORTER 4"/>
    <property type="match status" value="1"/>
</dbReference>
<evidence type="ECO:0000256" key="2">
    <source>
        <dbReference type="ARBA" id="ARBA00010992"/>
    </source>
</evidence>
<comment type="subcellular location">
    <subcellularLocation>
        <location evidence="1">Membrane</location>
        <topology evidence="1">Multi-pass membrane protein</topology>
    </subcellularLocation>
</comment>
<dbReference type="PANTHER" id="PTHR48022">
    <property type="entry name" value="PLASTIDIC GLUCOSE TRANSPORTER 4"/>
    <property type="match status" value="1"/>
</dbReference>
<dbReference type="InterPro" id="IPR050360">
    <property type="entry name" value="MFS_Sugar_Transporters"/>
</dbReference>
<evidence type="ECO:0000256" key="4">
    <source>
        <dbReference type="ARBA" id="ARBA00022989"/>
    </source>
</evidence>
<dbReference type="PROSITE" id="PS00217">
    <property type="entry name" value="SUGAR_TRANSPORT_2"/>
    <property type="match status" value="1"/>
</dbReference>
<feature type="domain" description="Major facilitator superfamily (MFS) profile" evidence="8">
    <location>
        <begin position="63"/>
        <end position="491"/>
    </location>
</feature>
<feature type="transmembrane region" description="Helical" evidence="7">
    <location>
        <begin position="191"/>
        <end position="211"/>
    </location>
</feature>
<dbReference type="GO" id="GO:0016020">
    <property type="term" value="C:membrane"/>
    <property type="evidence" value="ECO:0007669"/>
    <property type="project" value="UniProtKB-SubCell"/>
</dbReference>
<dbReference type="Gene3D" id="1.20.1250.20">
    <property type="entry name" value="MFS general substrate transporter like domains"/>
    <property type="match status" value="1"/>
</dbReference>
<evidence type="ECO:0000313" key="10">
    <source>
        <dbReference type="Proteomes" id="UP000279259"/>
    </source>
</evidence>
<dbReference type="InterPro" id="IPR020846">
    <property type="entry name" value="MFS_dom"/>
</dbReference>
<feature type="transmembrane region" description="Helical" evidence="7">
    <location>
        <begin position="106"/>
        <end position="122"/>
    </location>
</feature>
<dbReference type="PROSITE" id="PS50850">
    <property type="entry name" value="MFS"/>
    <property type="match status" value="1"/>
</dbReference>
<evidence type="ECO:0000256" key="7">
    <source>
        <dbReference type="SAM" id="Phobius"/>
    </source>
</evidence>
<keyword evidence="3 7" id="KW-0812">Transmembrane</keyword>
<feature type="transmembrane region" description="Helical" evidence="7">
    <location>
        <begin position="467"/>
        <end position="487"/>
    </location>
</feature>
<dbReference type="InterPro" id="IPR036259">
    <property type="entry name" value="MFS_trans_sf"/>
</dbReference>
<evidence type="ECO:0000256" key="5">
    <source>
        <dbReference type="ARBA" id="ARBA00023136"/>
    </source>
</evidence>
<keyword evidence="5 7" id="KW-0472">Membrane</keyword>
<feature type="compositionally biased region" description="Gly residues" evidence="6">
    <location>
        <begin position="550"/>
        <end position="559"/>
    </location>
</feature>
<dbReference type="EMBL" id="RSCD01000028">
    <property type="protein sequence ID" value="RSH82173.1"/>
    <property type="molecule type" value="Genomic_DNA"/>
</dbReference>
<dbReference type="Proteomes" id="UP000279259">
    <property type="component" value="Unassembled WGS sequence"/>
</dbReference>
<feature type="transmembrane region" description="Helical" evidence="7">
    <location>
        <begin position="382"/>
        <end position="402"/>
    </location>
</feature>
<evidence type="ECO:0000313" key="9">
    <source>
        <dbReference type="EMBL" id="RSH82173.1"/>
    </source>
</evidence>